<dbReference type="EMBL" id="LYPB01000089">
    <property type="protein sequence ID" value="OAS14517.1"/>
    <property type="molecule type" value="Genomic_DNA"/>
</dbReference>
<sequence>MSKRKICVVTGTRAEYGLLYWILRELQQDESIDLQIVATGMHLSQEFGLTYKQIENDGFIINEKVEMLLSSDTPVGIAKSVGLGTISFAETLQRLNPNIIVVLGDRFEIFSAVQSAMILRIPIAHIHGGELTEGLIDEGLRHSITKMSQIHFVATEAYRRRVIQLGEQPDNVFNFGAPGLDYIGNLNLLSKEELQESIGIRFNEQTFLVTYHPVTLEENTSEEHVKELLAALDYFPNASIIFTKSNSDTNGRIINQLLGEYVENNKGRCKIFASLGQKRYLSAIKHCDVVIGNSSSGLIEVPAFKKPTVNIGDRQKGRIKTASVIDCDDQATEIKNSIQKALTKDFNSQLLNMRSEYGGHGNTSKQIAQILKTIQLDGIVKKTFYDVDVNV</sequence>
<keyword evidence="3" id="KW-1185">Reference proteome</keyword>
<proteinExistence type="predicted"/>
<dbReference type="GO" id="GO:0006047">
    <property type="term" value="P:UDP-N-acetylglucosamine metabolic process"/>
    <property type="evidence" value="ECO:0007669"/>
    <property type="project" value="InterPro"/>
</dbReference>
<dbReference type="InterPro" id="IPR003331">
    <property type="entry name" value="UDP_GlcNAc_Epimerase_2_dom"/>
</dbReference>
<evidence type="ECO:0000313" key="2">
    <source>
        <dbReference type="EMBL" id="OAS14517.1"/>
    </source>
</evidence>
<dbReference type="CDD" id="cd03786">
    <property type="entry name" value="GTB_UDP-GlcNAc_2-Epimerase"/>
    <property type="match status" value="1"/>
</dbReference>
<name>A0A198A087_9BACL</name>
<comment type="caution">
    <text evidence="2">The sequence shown here is derived from an EMBL/GenBank/DDBJ whole genome shotgun (WGS) entry which is preliminary data.</text>
</comment>
<reference evidence="2 3" key="1">
    <citation type="submission" date="2016-05" db="EMBL/GenBank/DDBJ databases">
        <title>Paenibacillus sp. 1ZS3-15 nov., isolated from the rhizosphere soil.</title>
        <authorList>
            <person name="Zhang X.X."/>
            <person name="Zhang J."/>
        </authorList>
    </citation>
    <scope>NUCLEOTIDE SEQUENCE [LARGE SCALE GENOMIC DNA]</scope>
    <source>
        <strain evidence="2 3">1ZS3-15</strain>
    </source>
</reference>
<organism evidence="2 3">
    <name type="scientific">Paenibacillus oryzisoli</name>
    <dbReference type="NCBI Taxonomy" id="1850517"/>
    <lineage>
        <taxon>Bacteria</taxon>
        <taxon>Bacillati</taxon>
        <taxon>Bacillota</taxon>
        <taxon>Bacilli</taxon>
        <taxon>Bacillales</taxon>
        <taxon>Paenibacillaceae</taxon>
        <taxon>Paenibacillus</taxon>
    </lineage>
</organism>
<dbReference type="Gene3D" id="3.40.50.2000">
    <property type="entry name" value="Glycogen Phosphorylase B"/>
    <property type="match status" value="2"/>
</dbReference>
<feature type="domain" description="UDP-N-acetylglucosamine 2-epimerase" evidence="1">
    <location>
        <begin position="24"/>
        <end position="372"/>
    </location>
</feature>
<dbReference type="InterPro" id="IPR020004">
    <property type="entry name" value="UDP-GlcNAc_Epase"/>
</dbReference>
<protein>
    <submittedName>
        <fullName evidence="2">UDP-N-acetyl-D-glucosamine 2-epimerase, UDP-hydrolysing</fullName>
    </submittedName>
</protein>
<dbReference type="STRING" id="1850517.A8708_34020"/>
<accession>A0A198A087</accession>
<dbReference type="AlphaFoldDB" id="A0A198A087"/>
<evidence type="ECO:0000259" key="1">
    <source>
        <dbReference type="Pfam" id="PF02350"/>
    </source>
</evidence>
<dbReference type="Pfam" id="PF02350">
    <property type="entry name" value="Epimerase_2"/>
    <property type="match status" value="1"/>
</dbReference>
<dbReference type="GO" id="GO:0004553">
    <property type="term" value="F:hydrolase activity, hydrolyzing O-glycosyl compounds"/>
    <property type="evidence" value="ECO:0007669"/>
    <property type="project" value="InterPro"/>
</dbReference>
<dbReference type="InterPro" id="IPR029767">
    <property type="entry name" value="WecB-like"/>
</dbReference>
<dbReference type="SUPFAM" id="SSF53756">
    <property type="entry name" value="UDP-Glycosyltransferase/glycogen phosphorylase"/>
    <property type="match status" value="1"/>
</dbReference>
<evidence type="ECO:0000313" key="3">
    <source>
        <dbReference type="Proteomes" id="UP000078454"/>
    </source>
</evidence>
<dbReference type="Proteomes" id="UP000078454">
    <property type="component" value="Unassembled WGS sequence"/>
</dbReference>
<dbReference type="NCBIfam" id="TIGR03568">
    <property type="entry name" value="NeuC_NnaA"/>
    <property type="match status" value="1"/>
</dbReference>
<dbReference type="RefSeq" id="WP_068669500.1">
    <property type="nucleotide sequence ID" value="NZ_LYPB01000089.1"/>
</dbReference>
<dbReference type="OrthoDB" id="9803238at2"/>
<gene>
    <name evidence="2" type="ORF">A8708_34020</name>
</gene>
<dbReference type="PANTHER" id="PTHR43174">
    <property type="entry name" value="UDP-N-ACETYLGLUCOSAMINE 2-EPIMERASE"/>
    <property type="match status" value="1"/>
</dbReference>
<dbReference type="PANTHER" id="PTHR43174:SF3">
    <property type="entry name" value="UDP-N-ACETYLGLUCOSAMINE 2-EPIMERASE"/>
    <property type="match status" value="1"/>
</dbReference>